<evidence type="ECO:0000313" key="4">
    <source>
        <dbReference type="EMBL" id="KKN97873.1"/>
    </source>
</evidence>
<dbReference type="PANTHER" id="PTHR30466:SF11">
    <property type="entry name" value="FLAVIN-DEPENDENT MONOOXYGENASE, REDUCTASE SUBUNIT HSAB"/>
    <property type="match status" value="1"/>
</dbReference>
<protein>
    <recommendedName>
        <fullName evidence="3">Flavin reductase like domain-containing protein</fullName>
    </recommendedName>
</protein>
<dbReference type="GO" id="GO:0042602">
    <property type="term" value="F:riboflavin reductase (NADPH) activity"/>
    <property type="evidence" value="ECO:0007669"/>
    <property type="project" value="TreeGrafter"/>
</dbReference>
<dbReference type="InterPro" id="IPR012349">
    <property type="entry name" value="Split_barrel_FMN-bd"/>
</dbReference>
<evidence type="ECO:0000256" key="2">
    <source>
        <dbReference type="ARBA" id="ARBA00023002"/>
    </source>
</evidence>
<comment type="caution">
    <text evidence="4">The sequence shown here is derived from an EMBL/GenBank/DDBJ whole genome shotgun (WGS) entry which is preliminary data.</text>
</comment>
<proteinExistence type="inferred from homology"/>
<evidence type="ECO:0000256" key="1">
    <source>
        <dbReference type="ARBA" id="ARBA00008898"/>
    </source>
</evidence>
<evidence type="ECO:0000259" key="3">
    <source>
        <dbReference type="SMART" id="SM00903"/>
    </source>
</evidence>
<gene>
    <name evidence="4" type="ORF">LCGC14_0153890</name>
</gene>
<comment type="similarity">
    <text evidence="1">Belongs to the non-flavoprotein flavin reductase family.</text>
</comment>
<dbReference type="AlphaFoldDB" id="A0A0F9XZP1"/>
<dbReference type="PANTHER" id="PTHR30466">
    <property type="entry name" value="FLAVIN REDUCTASE"/>
    <property type="match status" value="1"/>
</dbReference>
<name>A0A0F9XZP1_9ZZZZ</name>
<dbReference type="SUPFAM" id="SSF50475">
    <property type="entry name" value="FMN-binding split barrel"/>
    <property type="match status" value="1"/>
</dbReference>
<feature type="domain" description="Flavin reductase like" evidence="3">
    <location>
        <begin position="55"/>
        <end position="199"/>
    </location>
</feature>
<dbReference type="GO" id="GO:0010181">
    <property type="term" value="F:FMN binding"/>
    <property type="evidence" value="ECO:0007669"/>
    <property type="project" value="InterPro"/>
</dbReference>
<accession>A0A0F9XZP1</accession>
<sequence>MGAVRFHQTAIIGGRGTGVCRLDKSSVAWHRCDMADNMHHFIPLPDATVELRRAFGRFGTGVTIITAQTADGPLGMTANSFSSVSLDPPLVQWSPALSSKRHDAFAQAAQFAVHILDAGQRALADAFAVSGDAFGAFDWSTGPNGAPTLSGCLASFHCDTYAVHPAGDHSIILGQVTHAAYETDEDASGLMYDQGRYGRFTPRVG</sequence>
<organism evidence="4">
    <name type="scientific">marine sediment metagenome</name>
    <dbReference type="NCBI Taxonomy" id="412755"/>
    <lineage>
        <taxon>unclassified sequences</taxon>
        <taxon>metagenomes</taxon>
        <taxon>ecological metagenomes</taxon>
    </lineage>
</organism>
<dbReference type="EMBL" id="LAZR01000055">
    <property type="protein sequence ID" value="KKN97873.1"/>
    <property type="molecule type" value="Genomic_DNA"/>
</dbReference>
<reference evidence="4" key="1">
    <citation type="journal article" date="2015" name="Nature">
        <title>Complex archaea that bridge the gap between prokaryotes and eukaryotes.</title>
        <authorList>
            <person name="Spang A."/>
            <person name="Saw J.H."/>
            <person name="Jorgensen S.L."/>
            <person name="Zaremba-Niedzwiedzka K."/>
            <person name="Martijn J."/>
            <person name="Lind A.E."/>
            <person name="van Eijk R."/>
            <person name="Schleper C."/>
            <person name="Guy L."/>
            <person name="Ettema T.J."/>
        </authorList>
    </citation>
    <scope>NUCLEOTIDE SEQUENCE</scope>
</reference>
<dbReference type="InterPro" id="IPR002563">
    <property type="entry name" value="Flavin_Rdtase-like_dom"/>
</dbReference>
<dbReference type="SMART" id="SM00903">
    <property type="entry name" value="Flavin_Reduct"/>
    <property type="match status" value="1"/>
</dbReference>
<keyword evidence="2" id="KW-0560">Oxidoreductase</keyword>
<dbReference type="InterPro" id="IPR050268">
    <property type="entry name" value="NADH-dep_flavin_reductase"/>
</dbReference>
<dbReference type="Gene3D" id="2.30.110.10">
    <property type="entry name" value="Electron Transport, Fmn-binding Protein, Chain A"/>
    <property type="match status" value="1"/>
</dbReference>
<dbReference type="Pfam" id="PF01613">
    <property type="entry name" value="Flavin_Reduct"/>
    <property type="match status" value="1"/>
</dbReference>